<proteinExistence type="predicted"/>
<feature type="region of interest" description="Disordered" evidence="1">
    <location>
        <begin position="1"/>
        <end position="24"/>
    </location>
</feature>
<evidence type="ECO:0000256" key="1">
    <source>
        <dbReference type="SAM" id="MobiDB-lite"/>
    </source>
</evidence>
<dbReference type="GO" id="GO:0008240">
    <property type="term" value="F:tripeptidyl-peptidase activity"/>
    <property type="evidence" value="ECO:0007669"/>
    <property type="project" value="TreeGrafter"/>
</dbReference>
<accession>A0A9P8ZVC1</accession>
<dbReference type="Gene3D" id="3.40.50.200">
    <property type="entry name" value="Peptidase S8/S53 domain"/>
    <property type="match status" value="1"/>
</dbReference>
<keyword evidence="3" id="KW-1185">Reference proteome</keyword>
<dbReference type="Proteomes" id="UP000758603">
    <property type="component" value="Unassembled WGS sequence"/>
</dbReference>
<evidence type="ECO:0000313" key="2">
    <source>
        <dbReference type="EMBL" id="KAH6651826.1"/>
    </source>
</evidence>
<dbReference type="InterPro" id="IPR050819">
    <property type="entry name" value="Tripeptidyl-peptidase_I"/>
</dbReference>
<organism evidence="2 3">
    <name type="scientific">Truncatella angustata</name>
    <dbReference type="NCBI Taxonomy" id="152316"/>
    <lineage>
        <taxon>Eukaryota</taxon>
        <taxon>Fungi</taxon>
        <taxon>Dikarya</taxon>
        <taxon>Ascomycota</taxon>
        <taxon>Pezizomycotina</taxon>
        <taxon>Sordariomycetes</taxon>
        <taxon>Xylariomycetidae</taxon>
        <taxon>Amphisphaeriales</taxon>
        <taxon>Sporocadaceae</taxon>
        <taxon>Truncatella</taxon>
    </lineage>
</organism>
<sequence length="148" mass="16068">MSPNSAGVEFARSRHSTRTRSHSSMPMQYLPTLLPSHPLVSRHYQFDALNPTYPGMCGYNIELQCGVYKPTNMISNYFLRCNGDYLNTTGIYNCGTPDVAANGNNVAIDLWGRLGTQGGTSVSAPIFAALVKRVSEQMLTASNTSVGV</sequence>
<dbReference type="AlphaFoldDB" id="A0A9P8ZVC1"/>
<dbReference type="EMBL" id="JAGPXC010000006">
    <property type="protein sequence ID" value="KAH6651826.1"/>
    <property type="molecule type" value="Genomic_DNA"/>
</dbReference>
<comment type="caution">
    <text evidence="2">The sequence shown here is derived from an EMBL/GenBank/DDBJ whole genome shotgun (WGS) entry which is preliminary data.</text>
</comment>
<dbReference type="PANTHER" id="PTHR14218:SF19">
    <property type="entry name" value="SERINE PROTEASE AORO, PUTATIVE (AFU_ORTHOLOGUE AFUA_6G10250)-RELATED"/>
    <property type="match status" value="1"/>
</dbReference>
<name>A0A9P8ZVC1_9PEZI</name>
<dbReference type="GeneID" id="70129256"/>
<protein>
    <recommendedName>
        <fullName evidence="4">Peptidase S8/S53 domain-containing protein</fullName>
    </recommendedName>
</protein>
<evidence type="ECO:0000313" key="3">
    <source>
        <dbReference type="Proteomes" id="UP000758603"/>
    </source>
</evidence>
<dbReference type="PANTHER" id="PTHR14218">
    <property type="entry name" value="PROTEASE S8 TRIPEPTIDYL PEPTIDASE I CLN2"/>
    <property type="match status" value="1"/>
</dbReference>
<dbReference type="GO" id="GO:0004252">
    <property type="term" value="F:serine-type endopeptidase activity"/>
    <property type="evidence" value="ECO:0007669"/>
    <property type="project" value="InterPro"/>
</dbReference>
<dbReference type="GO" id="GO:0006508">
    <property type="term" value="P:proteolysis"/>
    <property type="evidence" value="ECO:0007669"/>
    <property type="project" value="InterPro"/>
</dbReference>
<dbReference type="SUPFAM" id="SSF52743">
    <property type="entry name" value="Subtilisin-like"/>
    <property type="match status" value="1"/>
</dbReference>
<reference evidence="2" key="1">
    <citation type="journal article" date="2021" name="Nat. Commun.">
        <title>Genetic determinants of endophytism in the Arabidopsis root mycobiome.</title>
        <authorList>
            <person name="Mesny F."/>
            <person name="Miyauchi S."/>
            <person name="Thiergart T."/>
            <person name="Pickel B."/>
            <person name="Atanasova L."/>
            <person name="Karlsson M."/>
            <person name="Huettel B."/>
            <person name="Barry K.W."/>
            <person name="Haridas S."/>
            <person name="Chen C."/>
            <person name="Bauer D."/>
            <person name="Andreopoulos W."/>
            <person name="Pangilinan J."/>
            <person name="LaButti K."/>
            <person name="Riley R."/>
            <person name="Lipzen A."/>
            <person name="Clum A."/>
            <person name="Drula E."/>
            <person name="Henrissat B."/>
            <person name="Kohler A."/>
            <person name="Grigoriev I.V."/>
            <person name="Martin F.M."/>
            <person name="Hacquard S."/>
        </authorList>
    </citation>
    <scope>NUCLEOTIDE SEQUENCE</scope>
    <source>
        <strain evidence="2">MPI-SDFR-AT-0073</strain>
    </source>
</reference>
<evidence type="ECO:0008006" key="4">
    <source>
        <dbReference type="Google" id="ProtNLM"/>
    </source>
</evidence>
<dbReference type="RefSeq" id="XP_045956104.1">
    <property type="nucleotide sequence ID" value="XM_046100364.1"/>
</dbReference>
<dbReference type="OrthoDB" id="409122at2759"/>
<dbReference type="InterPro" id="IPR036852">
    <property type="entry name" value="Peptidase_S8/S53_dom_sf"/>
</dbReference>
<gene>
    <name evidence="2" type="ORF">BKA67DRAFT_537678</name>
</gene>